<name>A0A7S1GGA6_9CHLO</name>
<evidence type="ECO:0000256" key="1">
    <source>
        <dbReference type="SAM" id="SignalP"/>
    </source>
</evidence>
<evidence type="ECO:0008006" key="3">
    <source>
        <dbReference type="Google" id="ProtNLM"/>
    </source>
</evidence>
<accession>A0A7S1GGA6</accession>
<gene>
    <name evidence="2" type="ORF">POKL1161_LOCUS899</name>
</gene>
<feature type="signal peptide" evidence="1">
    <location>
        <begin position="1"/>
        <end position="20"/>
    </location>
</feature>
<proteinExistence type="predicted"/>
<organism evidence="2">
    <name type="scientific">Picochlorum oklahomense</name>
    <dbReference type="NCBI Taxonomy" id="249345"/>
    <lineage>
        <taxon>Eukaryota</taxon>
        <taxon>Viridiplantae</taxon>
        <taxon>Chlorophyta</taxon>
        <taxon>core chlorophytes</taxon>
        <taxon>Trebouxiophyceae</taxon>
        <taxon>Trebouxiophyceae incertae sedis</taxon>
        <taxon>Picochlorum</taxon>
    </lineage>
</organism>
<reference evidence="2" key="1">
    <citation type="submission" date="2021-01" db="EMBL/GenBank/DDBJ databases">
        <authorList>
            <person name="Corre E."/>
            <person name="Pelletier E."/>
            <person name="Niang G."/>
            <person name="Scheremetjew M."/>
            <person name="Finn R."/>
            <person name="Kale V."/>
            <person name="Holt S."/>
            <person name="Cochrane G."/>
            <person name="Meng A."/>
            <person name="Brown T."/>
            <person name="Cohen L."/>
        </authorList>
    </citation>
    <scope>NUCLEOTIDE SEQUENCE</scope>
    <source>
        <strain evidence="2">CCMP2329</strain>
    </source>
</reference>
<dbReference type="EMBL" id="HBFV01001289">
    <property type="protein sequence ID" value="CAD8928546.1"/>
    <property type="molecule type" value="Transcribed_RNA"/>
</dbReference>
<dbReference type="AlphaFoldDB" id="A0A7S1GGA6"/>
<keyword evidence="1" id="KW-0732">Signal</keyword>
<sequence length="145" mass="15903">MNMKKTLAVFALATLGVSSAQQCPIPEQTYLDFDFSNVLGFCQDLRTIEGCDTCYAALVDIIKDPSLDYLDTNTSFEQFGLDAADLLDQCQDNLVSGLQADLGFSALQLRGLVDCGFEFGKYPKTIGVVQQYYESKGVDISNLEP</sequence>
<feature type="chain" id="PRO_5031337993" description="Saposin B-type domain-containing protein" evidence="1">
    <location>
        <begin position="21"/>
        <end position="145"/>
    </location>
</feature>
<protein>
    <recommendedName>
        <fullName evidence="3">Saposin B-type domain-containing protein</fullName>
    </recommendedName>
</protein>
<evidence type="ECO:0000313" key="2">
    <source>
        <dbReference type="EMBL" id="CAD8928546.1"/>
    </source>
</evidence>